<keyword evidence="1" id="KW-1185">Reference proteome</keyword>
<sequence>MLSSVLGVKCKTETEREVSAVSLQGSFEKHAGYAFHASVEFNHLQRAVTNRKLRTSFFLIFLRVTVIPGQALKAATTLSSTISSSIFSLKKLCKTQIA</sequence>
<proteinExistence type="predicted"/>
<dbReference type="AlphaFoldDB" id="A0A915DMA7"/>
<name>A0A915DMA7_9BILA</name>
<reference evidence="2" key="1">
    <citation type="submission" date="2022-11" db="UniProtKB">
        <authorList>
            <consortium name="WormBaseParasite"/>
        </authorList>
    </citation>
    <scope>IDENTIFICATION</scope>
</reference>
<evidence type="ECO:0000313" key="1">
    <source>
        <dbReference type="Proteomes" id="UP000887574"/>
    </source>
</evidence>
<accession>A0A915DMA7</accession>
<dbReference type="Proteomes" id="UP000887574">
    <property type="component" value="Unplaced"/>
</dbReference>
<protein>
    <submittedName>
        <fullName evidence="2">Uncharacterized protein</fullName>
    </submittedName>
</protein>
<organism evidence="1 2">
    <name type="scientific">Ditylenchus dipsaci</name>
    <dbReference type="NCBI Taxonomy" id="166011"/>
    <lineage>
        <taxon>Eukaryota</taxon>
        <taxon>Metazoa</taxon>
        <taxon>Ecdysozoa</taxon>
        <taxon>Nematoda</taxon>
        <taxon>Chromadorea</taxon>
        <taxon>Rhabditida</taxon>
        <taxon>Tylenchina</taxon>
        <taxon>Tylenchomorpha</taxon>
        <taxon>Sphaerularioidea</taxon>
        <taxon>Anguinidae</taxon>
        <taxon>Anguininae</taxon>
        <taxon>Ditylenchus</taxon>
    </lineage>
</organism>
<evidence type="ECO:0000313" key="2">
    <source>
        <dbReference type="WBParaSite" id="jg21081"/>
    </source>
</evidence>
<dbReference type="WBParaSite" id="jg21081">
    <property type="protein sequence ID" value="jg21081"/>
    <property type="gene ID" value="jg21081"/>
</dbReference>